<feature type="transmembrane region" description="Helical" evidence="9">
    <location>
        <begin position="631"/>
        <end position="653"/>
    </location>
</feature>
<feature type="transmembrane region" description="Helical" evidence="9">
    <location>
        <begin position="678"/>
        <end position="703"/>
    </location>
</feature>
<evidence type="ECO:0000256" key="8">
    <source>
        <dbReference type="ARBA" id="ARBA00023163"/>
    </source>
</evidence>
<feature type="transmembrane region" description="Helical" evidence="9">
    <location>
        <begin position="364"/>
        <end position="385"/>
    </location>
</feature>
<keyword evidence="3 9" id="KW-0812">Transmembrane</keyword>
<feature type="transmembrane region" description="Helical" evidence="9">
    <location>
        <begin position="1070"/>
        <end position="1089"/>
    </location>
</feature>
<keyword evidence="12" id="KW-1185">Reference proteome</keyword>
<keyword evidence="4 9" id="KW-1133">Transmembrane helix</keyword>
<evidence type="ECO:0000259" key="10">
    <source>
        <dbReference type="PROSITE" id="PS01124"/>
    </source>
</evidence>
<feature type="transmembrane region" description="Helical" evidence="9">
    <location>
        <begin position="125"/>
        <end position="146"/>
    </location>
</feature>
<keyword evidence="7 9" id="KW-0472">Membrane</keyword>
<protein>
    <submittedName>
        <fullName evidence="11">ABC-type antimicrobial peptide transport system, permease component</fullName>
    </submittedName>
</protein>
<dbReference type="Proteomes" id="UP000199072">
    <property type="component" value="Unassembled WGS sequence"/>
</dbReference>
<dbReference type="InterPro" id="IPR025857">
    <property type="entry name" value="MacB_PCD"/>
</dbReference>
<dbReference type="PROSITE" id="PS00041">
    <property type="entry name" value="HTH_ARAC_FAMILY_1"/>
    <property type="match status" value="1"/>
</dbReference>
<feature type="transmembrane region" description="Helical" evidence="9">
    <location>
        <begin position="1022"/>
        <end position="1042"/>
    </location>
</feature>
<dbReference type="InterPro" id="IPR009057">
    <property type="entry name" value="Homeodomain-like_sf"/>
</dbReference>
<dbReference type="STRING" id="1391627.SAMN05216464_1089"/>
<evidence type="ECO:0000256" key="5">
    <source>
        <dbReference type="ARBA" id="ARBA00023015"/>
    </source>
</evidence>
<feature type="transmembrane region" description="Helical" evidence="9">
    <location>
        <begin position="56"/>
        <end position="72"/>
    </location>
</feature>
<dbReference type="GO" id="GO:0005886">
    <property type="term" value="C:plasma membrane"/>
    <property type="evidence" value="ECO:0007669"/>
    <property type="project" value="UniProtKB-SubCell"/>
</dbReference>
<dbReference type="InterPro" id="IPR003838">
    <property type="entry name" value="ABC3_permease_C"/>
</dbReference>
<feature type="transmembrane region" description="Helical" evidence="9">
    <location>
        <begin position="27"/>
        <end position="44"/>
    </location>
</feature>
<dbReference type="InterPro" id="IPR050250">
    <property type="entry name" value="Macrolide_Exporter_MacB"/>
</dbReference>
<keyword evidence="8" id="KW-0804">Transcription</keyword>
<dbReference type="SUPFAM" id="SSF46689">
    <property type="entry name" value="Homeodomain-like"/>
    <property type="match status" value="1"/>
</dbReference>
<evidence type="ECO:0000256" key="7">
    <source>
        <dbReference type="ARBA" id="ARBA00023136"/>
    </source>
</evidence>
<evidence type="ECO:0000256" key="2">
    <source>
        <dbReference type="ARBA" id="ARBA00022475"/>
    </source>
</evidence>
<dbReference type="AlphaFoldDB" id="A0A1G7EFX3"/>
<dbReference type="GO" id="GO:0003700">
    <property type="term" value="F:DNA-binding transcription factor activity"/>
    <property type="evidence" value="ECO:0007669"/>
    <property type="project" value="InterPro"/>
</dbReference>
<keyword evidence="5" id="KW-0805">Transcription regulation</keyword>
<proteinExistence type="predicted"/>
<dbReference type="GO" id="GO:0022857">
    <property type="term" value="F:transmembrane transporter activity"/>
    <property type="evidence" value="ECO:0007669"/>
    <property type="project" value="TreeGrafter"/>
</dbReference>
<evidence type="ECO:0000256" key="1">
    <source>
        <dbReference type="ARBA" id="ARBA00004651"/>
    </source>
</evidence>
<keyword evidence="6" id="KW-0238">DNA-binding</keyword>
<evidence type="ECO:0000256" key="3">
    <source>
        <dbReference type="ARBA" id="ARBA00022692"/>
    </source>
</evidence>
<evidence type="ECO:0000256" key="4">
    <source>
        <dbReference type="ARBA" id="ARBA00022989"/>
    </source>
</evidence>
<evidence type="ECO:0000313" key="11">
    <source>
        <dbReference type="EMBL" id="SDE62542.1"/>
    </source>
</evidence>
<accession>A0A1G7EFX3</accession>
<keyword evidence="2" id="KW-1003">Cell membrane</keyword>
<dbReference type="SMART" id="SM00342">
    <property type="entry name" value="HTH_ARAC"/>
    <property type="match status" value="1"/>
</dbReference>
<gene>
    <name evidence="11" type="ORF">SAMN05216464_1089</name>
</gene>
<feature type="domain" description="HTH araC/xylS-type" evidence="10">
    <location>
        <begin position="197"/>
        <end position="305"/>
    </location>
</feature>
<dbReference type="InterPro" id="IPR018060">
    <property type="entry name" value="HTH_AraC"/>
</dbReference>
<feature type="transmembrane region" description="Helical" evidence="9">
    <location>
        <begin position="1101"/>
        <end position="1122"/>
    </location>
</feature>
<name>A0A1G7EFX3_9SPHI</name>
<feature type="transmembrane region" description="Helical" evidence="9">
    <location>
        <begin position="78"/>
        <end position="98"/>
    </location>
</feature>
<dbReference type="EMBL" id="FNAI01000008">
    <property type="protein sequence ID" value="SDE62542.1"/>
    <property type="molecule type" value="Genomic_DNA"/>
</dbReference>
<evidence type="ECO:0000256" key="9">
    <source>
        <dbReference type="SAM" id="Phobius"/>
    </source>
</evidence>
<dbReference type="Pfam" id="PF02687">
    <property type="entry name" value="FtsX"/>
    <property type="match status" value="2"/>
</dbReference>
<comment type="subcellular location">
    <subcellularLocation>
        <location evidence="1">Cell membrane</location>
        <topology evidence="1">Multi-pass membrane protein</topology>
    </subcellularLocation>
</comment>
<dbReference type="Gene3D" id="1.10.10.60">
    <property type="entry name" value="Homeodomain-like"/>
    <property type="match status" value="2"/>
</dbReference>
<dbReference type="GO" id="GO:0043565">
    <property type="term" value="F:sequence-specific DNA binding"/>
    <property type="evidence" value="ECO:0007669"/>
    <property type="project" value="InterPro"/>
</dbReference>
<evidence type="ECO:0000256" key="6">
    <source>
        <dbReference type="ARBA" id="ARBA00023125"/>
    </source>
</evidence>
<dbReference type="InterPro" id="IPR018062">
    <property type="entry name" value="HTH_AraC-typ_CS"/>
</dbReference>
<feature type="transmembrane region" description="Helical" evidence="9">
    <location>
        <begin position="723"/>
        <end position="748"/>
    </location>
</feature>
<evidence type="ECO:0000313" key="12">
    <source>
        <dbReference type="Proteomes" id="UP000199072"/>
    </source>
</evidence>
<dbReference type="Pfam" id="PF12704">
    <property type="entry name" value="MacB_PCD"/>
    <property type="match status" value="2"/>
</dbReference>
<dbReference type="PROSITE" id="PS01124">
    <property type="entry name" value="HTH_ARAC_FAMILY_2"/>
    <property type="match status" value="1"/>
</dbReference>
<dbReference type="PANTHER" id="PTHR30572:SF18">
    <property type="entry name" value="ABC-TYPE MACROLIDE FAMILY EXPORT SYSTEM PERMEASE COMPONENT 2"/>
    <property type="match status" value="1"/>
</dbReference>
<dbReference type="PANTHER" id="PTHR30572">
    <property type="entry name" value="MEMBRANE COMPONENT OF TRANSPORTER-RELATED"/>
    <property type="match status" value="1"/>
</dbReference>
<feature type="transmembrane region" description="Helical" evidence="9">
    <location>
        <begin position="774"/>
        <end position="793"/>
    </location>
</feature>
<dbReference type="Pfam" id="PF12833">
    <property type="entry name" value="HTH_18"/>
    <property type="match status" value="1"/>
</dbReference>
<organism evidence="11 12">
    <name type="scientific">Mucilaginibacter pineti</name>
    <dbReference type="NCBI Taxonomy" id="1391627"/>
    <lineage>
        <taxon>Bacteria</taxon>
        <taxon>Pseudomonadati</taxon>
        <taxon>Bacteroidota</taxon>
        <taxon>Sphingobacteriia</taxon>
        <taxon>Sphingobacteriales</taxon>
        <taxon>Sphingobacteriaceae</taxon>
        <taxon>Mucilaginibacter</taxon>
    </lineage>
</organism>
<feature type="transmembrane region" description="Helical" evidence="9">
    <location>
        <begin position="158"/>
        <end position="177"/>
    </location>
</feature>
<reference evidence="11 12" key="1">
    <citation type="submission" date="2016-10" db="EMBL/GenBank/DDBJ databases">
        <authorList>
            <person name="de Groot N.N."/>
        </authorList>
    </citation>
    <scope>NUCLEOTIDE SEQUENCE [LARGE SCALE GENOMIC DNA]</scope>
    <source>
        <strain evidence="11 12">47C3B</strain>
    </source>
</reference>
<sequence>MVLWMILILGIDILPDNYLTNWSRLPMQYVLAVAPFIYFYVLKLTRTGYKFRRKDLLLFCPFVLSLSLHVLLDQFNFIFQLLASLFVMSYLWAANRLIDRYYRHLKFNELSDRYRYELRWLRRMLISLGLSWLLWLPFTLINYFFFHDQLGHEASYPLYLLSAVMMIRIAAAAFSRLNTEVPVNVQSTRLLLPAELKQKGIWLKEAMQARLYYRDPDLSLRSLAQTLNINQNELSRIINSALKKNFNDFINAYRVSDVVQKMQDPAYDRLTLIGIALDAGFNSKSTFNRIFREMTGLSPAEYKRALEKERPTYTLRPFNRPVAIILRHKTATNWSYTKLTRSFMFKNYLKIAWRTLITRKFTSFINIGGLALGMSVSLIIGLWIWSELSFDRSIPNYDRIAMVMQNHTSNNQTETWNTQAYPTGQALRSNYGSDFKHVVMASGTWPHVLSFGENNLKQNGNFMDPGITDMLSLQMAEGSRAGLNDPSSILLSRSAALAVFGKGEAMNKTLRIDHDLTVKVAGVYEDLTSNSYFADLKFIAPWRLLVQSQHYDTRFTNPWGSSMFQTFVQLADGADMSAVSQKIKDVKLNAIRNSKTADVHSNPMVFLHPMAKWHLYSEFKNGVNTGGRIQYVWLFGIIGTFVLLLACINFMNLSTARSEKRAMEVGIRKAIGSLRSQLIIQFYTESLLTALLAFVLGLALVLLSLPFFNGIAGKQLGIPWTNIYFWLCSISFCVFTALIAGSYPAIYLSSFQPVKVLKGTFRTGRLAMLPRKMLVVLQFTASVMLIIGTIVIFRQVEFAKDRPVGYSRNGLITIPLQTDEINKQYQAVRNDLISSGMVSAVAESETPVTQTYVTQSGLDWRGKSPALQEEFTSVAITPEFGQTIGWKVERGHDLSSTFLSDSTSFIVNETAAAYMGLKEPVGETIRWKGNGTYTIVGIVKDLVTGSPYDQAKPMFFYLRKGHLSNMLLRINPSVSAHTALTKIAAIFKEYDASSPFSYNFVSEDFAKNFDNEERVGKLASCFSFLAILISCLGLFGMASFMAEQRKKEIGVRKVLGATVPALWAMLSKDFIRLVLISLLIAMPLSYLFMEQWLQHYNYRTAFSWWIFILTAAGTIGIALLTVSYQTIQAALANPGKSLKAD</sequence>